<feature type="region of interest" description="Disordered" evidence="5">
    <location>
        <begin position="134"/>
        <end position="163"/>
    </location>
</feature>
<gene>
    <name evidence="7" type="ORF">OE88DRAFT_622320</name>
</gene>
<dbReference type="InterPro" id="IPR001841">
    <property type="entry name" value="Znf_RING"/>
</dbReference>
<organism evidence="7 8">
    <name type="scientific">Heliocybe sulcata</name>
    <dbReference type="NCBI Taxonomy" id="5364"/>
    <lineage>
        <taxon>Eukaryota</taxon>
        <taxon>Fungi</taxon>
        <taxon>Dikarya</taxon>
        <taxon>Basidiomycota</taxon>
        <taxon>Agaricomycotina</taxon>
        <taxon>Agaricomycetes</taxon>
        <taxon>Gloeophyllales</taxon>
        <taxon>Gloeophyllaceae</taxon>
        <taxon>Heliocybe</taxon>
    </lineage>
</organism>
<evidence type="ECO:0000256" key="4">
    <source>
        <dbReference type="PROSITE-ProRule" id="PRU00175"/>
    </source>
</evidence>
<dbReference type="EMBL" id="ML213504">
    <property type="protein sequence ID" value="TFK55465.1"/>
    <property type="molecule type" value="Genomic_DNA"/>
</dbReference>
<dbReference type="OrthoDB" id="8062037at2759"/>
<dbReference type="InterPro" id="IPR013083">
    <property type="entry name" value="Znf_RING/FYVE/PHD"/>
</dbReference>
<feature type="region of interest" description="Disordered" evidence="5">
    <location>
        <begin position="176"/>
        <end position="198"/>
    </location>
</feature>
<dbReference type="Gene3D" id="3.30.40.10">
    <property type="entry name" value="Zinc/RING finger domain, C3HC4 (zinc finger)"/>
    <property type="match status" value="1"/>
</dbReference>
<keyword evidence="3" id="KW-0862">Zinc</keyword>
<evidence type="ECO:0000256" key="5">
    <source>
        <dbReference type="SAM" id="MobiDB-lite"/>
    </source>
</evidence>
<evidence type="ECO:0000256" key="2">
    <source>
        <dbReference type="ARBA" id="ARBA00022771"/>
    </source>
</evidence>
<dbReference type="Pfam" id="PF00097">
    <property type="entry name" value="zf-C3HC4"/>
    <property type="match status" value="1"/>
</dbReference>
<dbReference type="STRING" id="5364.A0A5C3NES2"/>
<dbReference type="InterPro" id="IPR018957">
    <property type="entry name" value="Znf_C3HC4_RING-type"/>
</dbReference>
<keyword evidence="1" id="KW-0479">Metal-binding</keyword>
<dbReference type="AlphaFoldDB" id="A0A5C3NES2"/>
<feature type="compositionally biased region" description="Basic and acidic residues" evidence="5">
    <location>
        <begin position="181"/>
        <end position="192"/>
    </location>
</feature>
<feature type="compositionally biased region" description="Polar residues" evidence="5">
    <location>
        <begin position="138"/>
        <end position="152"/>
    </location>
</feature>
<dbReference type="Proteomes" id="UP000305948">
    <property type="component" value="Unassembled WGS sequence"/>
</dbReference>
<feature type="domain" description="RING-type" evidence="6">
    <location>
        <begin position="64"/>
        <end position="127"/>
    </location>
</feature>
<evidence type="ECO:0000256" key="1">
    <source>
        <dbReference type="ARBA" id="ARBA00022723"/>
    </source>
</evidence>
<dbReference type="GO" id="GO:0008270">
    <property type="term" value="F:zinc ion binding"/>
    <property type="evidence" value="ECO:0007669"/>
    <property type="project" value="UniProtKB-KW"/>
</dbReference>
<dbReference type="PROSITE" id="PS50089">
    <property type="entry name" value="ZF_RING_2"/>
    <property type="match status" value="1"/>
</dbReference>
<proteinExistence type="predicted"/>
<accession>A0A5C3NES2</accession>
<sequence length="198" mass="21540">MDYAGLPLPAAYGFSEDDFLQMLRQMGVPTSGKLSHEEIQQLLGSLPSLKEQDLATLGKQDAPCPICITPFPALLAEEETALAMDSPAYSSKDLGVTKLAQTCGHVFCRKDISKWISAGNDSCPLCRRALLQRPDSDPPTSNAGGAANTESQDAPPFIPETTQDLLERLFRQGNMFVDNTGGRRRDDPDSHEFSGMYS</sequence>
<evidence type="ECO:0000256" key="3">
    <source>
        <dbReference type="ARBA" id="ARBA00022833"/>
    </source>
</evidence>
<keyword evidence="2 4" id="KW-0863">Zinc-finger</keyword>
<reference evidence="7 8" key="1">
    <citation type="journal article" date="2019" name="Nat. Ecol. Evol.">
        <title>Megaphylogeny resolves global patterns of mushroom evolution.</title>
        <authorList>
            <person name="Varga T."/>
            <person name="Krizsan K."/>
            <person name="Foldi C."/>
            <person name="Dima B."/>
            <person name="Sanchez-Garcia M."/>
            <person name="Sanchez-Ramirez S."/>
            <person name="Szollosi G.J."/>
            <person name="Szarkandi J.G."/>
            <person name="Papp V."/>
            <person name="Albert L."/>
            <person name="Andreopoulos W."/>
            <person name="Angelini C."/>
            <person name="Antonin V."/>
            <person name="Barry K.W."/>
            <person name="Bougher N.L."/>
            <person name="Buchanan P."/>
            <person name="Buyck B."/>
            <person name="Bense V."/>
            <person name="Catcheside P."/>
            <person name="Chovatia M."/>
            <person name="Cooper J."/>
            <person name="Damon W."/>
            <person name="Desjardin D."/>
            <person name="Finy P."/>
            <person name="Geml J."/>
            <person name="Haridas S."/>
            <person name="Hughes K."/>
            <person name="Justo A."/>
            <person name="Karasinski D."/>
            <person name="Kautmanova I."/>
            <person name="Kiss B."/>
            <person name="Kocsube S."/>
            <person name="Kotiranta H."/>
            <person name="LaButti K.M."/>
            <person name="Lechner B.E."/>
            <person name="Liimatainen K."/>
            <person name="Lipzen A."/>
            <person name="Lukacs Z."/>
            <person name="Mihaltcheva S."/>
            <person name="Morgado L.N."/>
            <person name="Niskanen T."/>
            <person name="Noordeloos M.E."/>
            <person name="Ohm R.A."/>
            <person name="Ortiz-Santana B."/>
            <person name="Ovrebo C."/>
            <person name="Racz N."/>
            <person name="Riley R."/>
            <person name="Savchenko A."/>
            <person name="Shiryaev A."/>
            <person name="Soop K."/>
            <person name="Spirin V."/>
            <person name="Szebenyi C."/>
            <person name="Tomsovsky M."/>
            <person name="Tulloss R.E."/>
            <person name="Uehling J."/>
            <person name="Grigoriev I.V."/>
            <person name="Vagvolgyi C."/>
            <person name="Papp T."/>
            <person name="Martin F.M."/>
            <person name="Miettinen O."/>
            <person name="Hibbett D.S."/>
            <person name="Nagy L.G."/>
        </authorList>
    </citation>
    <scope>NUCLEOTIDE SEQUENCE [LARGE SCALE GENOMIC DNA]</scope>
    <source>
        <strain evidence="7 8">OMC1185</strain>
    </source>
</reference>
<evidence type="ECO:0000313" key="8">
    <source>
        <dbReference type="Proteomes" id="UP000305948"/>
    </source>
</evidence>
<protein>
    <recommendedName>
        <fullName evidence="6">RING-type domain-containing protein</fullName>
    </recommendedName>
</protein>
<evidence type="ECO:0000313" key="7">
    <source>
        <dbReference type="EMBL" id="TFK55465.1"/>
    </source>
</evidence>
<evidence type="ECO:0000259" key="6">
    <source>
        <dbReference type="PROSITE" id="PS50089"/>
    </source>
</evidence>
<keyword evidence="8" id="KW-1185">Reference proteome</keyword>
<name>A0A5C3NES2_9AGAM</name>
<dbReference type="SUPFAM" id="SSF57850">
    <property type="entry name" value="RING/U-box"/>
    <property type="match status" value="1"/>
</dbReference>